<name>A0A818VKK9_9BILA</name>
<evidence type="ECO:0000313" key="2">
    <source>
        <dbReference type="EMBL" id="CAF3710800.1"/>
    </source>
</evidence>
<reference evidence="2" key="1">
    <citation type="submission" date="2021-02" db="EMBL/GenBank/DDBJ databases">
        <authorList>
            <person name="Nowell W R."/>
        </authorList>
    </citation>
    <scope>NUCLEOTIDE SEQUENCE</scope>
</reference>
<sequence>MIYPMLNGIWIYRIDNIEFFLYPMPKTLNQLTEDWKLKDVSAPQRRYYRGMFSGSRAWFEHTVTPVDTTGDITRYYSAKLQQTIEANPGIQPDVIVDGQKIQVPVSIVQAFRFLSSYQGKRGMDG</sequence>
<dbReference type="SUPFAM" id="SSF54106">
    <property type="entry name" value="LysM domain"/>
    <property type="match status" value="1"/>
</dbReference>
<accession>A0A818VKK9</accession>
<evidence type="ECO:0000259" key="1">
    <source>
        <dbReference type="PROSITE" id="PS51782"/>
    </source>
</evidence>
<dbReference type="AlphaFoldDB" id="A0A818VKK9"/>
<organism evidence="2 3">
    <name type="scientific">Adineta steineri</name>
    <dbReference type="NCBI Taxonomy" id="433720"/>
    <lineage>
        <taxon>Eukaryota</taxon>
        <taxon>Metazoa</taxon>
        <taxon>Spiralia</taxon>
        <taxon>Gnathifera</taxon>
        <taxon>Rotifera</taxon>
        <taxon>Eurotatoria</taxon>
        <taxon>Bdelloidea</taxon>
        <taxon>Adinetida</taxon>
        <taxon>Adinetidae</taxon>
        <taxon>Adineta</taxon>
    </lineage>
</organism>
<dbReference type="EMBL" id="CAJOAZ010000771">
    <property type="protein sequence ID" value="CAF3710800.1"/>
    <property type="molecule type" value="Genomic_DNA"/>
</dbReference>
<gene>
    <name evidence="2" type="ORF">OXD698_LOCUS12945</name>
</gene>
<evidence type="ECO:0000313" key="3">
    <source>
        <dbReference type="Proteomes" id="UP000663844"/>
    </source>
</evidence>
<feature type="domain" description="LysM" evidence="1">
    <location>
        <begin position="59"/>
        <end position="103"/>
    </location>
</feature>
<dbReference type="Gene3D" id="3.10.350.10">
    <property type="entry name" value="LysM domain"/>
    <property type="match status" value="1"/>
</dbReference>
<dbReference type="Proteomes" id="UP000663844">
    <property type="component" value="Unassembled WGS sequence"/>
</dbReference>
<dbReference type="InterPro" id="IPR018392">
    <property type="entry name" value="LysM"/>
</dbReference>
<protein>
    <recommendedName>
        <fullName evidence="1">LysM domain-containing protein</fullName>
    </recommendedName>
</protein>
<dbReference type="InterPro" id="IPR036779">
    <property type="entry name" value="LysM_dom_sf"/>
</dbReference>
<dbReference type="PROSITE" id="PS51782">
    <property type="entry name" value="LYSM"/>
    <property type="match status" value="1"/>
</dbReference>
<proteinExistence type="predicted"/>
<comment type="caution">
    <text evidence="2">The sequence shown here is derived from an EMBL/GenBank/DDBJ whole genome shotgun (WGS) entry which is preliminary data.</text>
</comment>